<name>A0A8S2G9N1_9BILA</name>
<dbReference type="Proteomes" id="UP000682733">
    <property type="component" value="Unassembled WGS sequence"/>
</dbReference>
<evidence type="ECO:0000313" key="3">
    <source>
        <dbReference type="Proteomes" id="UP000677228"/>
    </source>
</evidence>
<proteinExistence type="predicted"/>
<feature type="non-terminal residue" evidence="1">
    <location>
        <position position="124"/>
    </location>
</feature>
<dbReference type="EMBL" id="CAJNOK010068643">
    <property type="protein sequence ID" value="CAF1657339.1"/>
    <property type="molecule type" value="Genomic_DNA"/>
</dbReference>
<dbReference type="EMBL" id="CAJOBA010098368">
    <property type="protein sequence ID" value="CAF4511457.1"/>
    <property type="molecule type" value="Genomic_DNA"/>
</dbReference>
<comment type="caution">
    <text evidence="1">The sequence shown here is derived from an EMBL/GenBank/DDBJ whole genome shotgun (WGS) entry which is preliminary data.</text>
</comment>
<dbReference type="Proteomes" id="UP000677228">
    <property type="component" value="Unassembled WGS sequence"/>
</dbReference>
<dbReference type="AlphaFoldDB" id="A0A8S2G9N1"/>
<reference evidence="1" key="1">
    <citation type="submission" date="2021-02" db="EMBL/GenBank/DDBJ databases">
        <authorList>
            <person name="Nowell W R."/>
        </authorList>
    </citation>
    <scope>NUCLEOTIDE SEQUENCE</scope>
</reference>
<organism evidence="1 3">
    <name type="scientific">Didymodactylos carnosus</name>
    <dbReference type="NCBI Taxonomy" id="1234261"/>
    <lineage>
        <taxon>Eukaryota</taxon>
        <taxon>Metazoa</taxon>
        <taxon>Spiralia</taxon>
        <taxon>Gnathifera</taxon>
        <taxon>Rotifera</taxon>
        <taxon>Eurotatoria</taxon>
        <taxon>Bdelloidea</taxon>
        <taxon>Philodinida</taxon>
        <taxon>Philodinidae</taxon>
        <taxon>Didymodactylos</taxon>
    </lineage>
</organism>
<evidence type="ECO:0000313" key="2">
    <source>
        <dbReference type="EMBL" id="CAF4511457.1"/>
    </source>
</evidence>
<protein>
    <submittedName>
        <fullName evidence="1">Uncharacterized protein</fullName>
    </submittedName>
</protein>
<feature type="non-terminal residue" evidence="1">
    <location>
        <position position="1"/>
    </location>
</feature>
<gene>
    <name evidence="1" type="ORF">OVA965_LOCUS45132</name>
    <name evidence="2" type="ORF">TMI583_LOCUS48367</name>
</gene>
<evidence type="ECO:0000313" key="1">
    <source>
        <dbReference type="EMBL" id="CAF1657339.1"/>
    </source>
</evidence>
<sequence length="124" mass="13654">SKSVSDIRDENIQHSITTTTVAQTELPENEISNSSSITENTHKRTIIPVAIETITNIQTSQISPLINIEITPETTLGVTDENVSLINPAEVLTTYEETEIVRSDDVQLLTDDCEKCTIPCIQQA</sequence>
<accession>A0A8S2G9N1</accession>